<comment type="caution">
    <text evidence="1">The sequence shown here is derived from an EMBL/GenBank/DDBJ whole genome shotgun (WGS) entry which is preliminary data.</text>
</comment>
<protein>
    <submittedName>
        <fullName evidence="1">Uncharacterized protein</fullName>
    </submittedName>
</protein>
<sequence>MVELVRIGEFPIVMVELVRIDLVKIEELPMVMLELVRIEFVRIELVMIEIVTHQNVIPVTYK</sequence>
<proteinExistence type="predicted"/>
<accession>A0A8S9KJP4</accession>
<name>A0A8S9KJP4_BRACR</name>
<gene>
    <name evidence="1" type="ORF">F2Q70_00044855</name>
</gene>
<dbReference type="EMBL" id="QGKY02000164">
    <property type="protein sequence ID" value="KAF2593593.1"/>
    <property type="molecule type" value="Genomic_DNA"/>
</dbReference>
<organism evidence="1">
    <name type="scientific">Brassica cretica</name>
    <name type="common">Mustard</name>
    <dbReference type="NCBI Taxonomy" id="69181"/>
    <lineage>
        <taxon>Eukaryota</taxon>
        <taxon>Viridiplantae</taxon>
        <taxon>Streptophyta</taxon>
        <taxon>Embryophyta</taxon>
        <taxon>Tracheophyta</taxon>
        <taxon>Spermatophyta</taxon>
        <taxon>Magnoliopsida</taxon>
        <taxon>eudicotyledons</taxon>
        <taxon>Gunneridae</taxon>
        <taxon>Pentapetalae</taxon>
        <taxon>rosids</taxon>
        <taxon>malvids</taxon>
        <taxon>Brassicales</taxon>
        <taxon>Brassicaceae</taxon>
        <taxon>Brassiceae</taxon>
        <taxon>Brassica</taxon>
    </lineage>
</organism>
<evidence type="ECO:0000313" key="1">
    <source>
        <dbReference type="EMBL" id="KAF2593593.1"/>
    </source>
</evidence>
<dbReference type="AlphaFoldDB" id="A0A8S9KJP4"/>
<reference evidence="1" key="1">
    <citation type="submission" date="2019-12" db="EMBL/GenBank/DDBJ databases">
        <title>Genome sequencing and annotation of Brassica cretica.</title>
        <authorList>
            <person name="Studholme D.J."/>
            <person name="Sarris P.F."/>
        </authorList>
    </citation>
    <scope>NUCLEOTIDE SEQUENCE</scope>
    <source>
        <strain evidence="1">PFS-102/07</strain>
        <tissue evidence="1">Leaf</tissue>
    </source>
</reference>